<organism evidence="3 4">
    <name type="scientific">Mariniflexile soesokkakense</name>
    <dbReference type="NCBI Taxonomy" id="1343160"/>
    <lineage>
        <taxon>Bacteria</taxon>
        <taxon>Pseudomonadati</taxon>
        <taxon>Bacteroidota</taxon>
        <taxon>Flavobacteriia</taxon>
        <taxon>Flavobacteriales</taxon>
        <taxon>Flavobacteriaceae</taxon>
        <taxon>Mariniflexile</taxon>
    </lineage>
</organism>
<gene>
    <name evidence="3" type="ORF">VP395_09385</name>
</gene>
<dbReference type="Pfam" id="PF11738">
    <property type="entry name" value="DUF3298"/>
    <property type="match status" value="1"/>
</dbReference>
<dbReference type="PROSITE" id="PS51257">
    <property type="entry name" value="PROKAR_LIPOPROTEIN"/>
    <property type="match status" value="1"/>
</dbReference>
<evidence type="ECO:0000313" key="3">
    <source>
        <dbReference type="EMBL" id="MEN3323938.1"/>
    </source>
</evidence>
<feature type="domain" description="DUF3298" evidence="1">
    <location>
        <begin position="159"/>
        <end position="227"/>
    </location>
</feature>
<dbReference type="Gene3D" id="3.30.565.40">
    <property type="entry name" value="Fervidobacterium nodosum Rt17-B1 like"/>
    <property type="match status" value="1"/>
</dbReference>
<dbReference type="InterPro" id="IPR025303">
    <property type="entry name" value="PdaC"/>
</dbReference>
<proteinExistence type="predicted"/>
<dbReference type="Proteomes" id="UP001416393">
    <property type="component" value="Unassembled WGS sequence"/>
</dbReference>
<protein>
    <submittedName>
        <fullName evidence="3">DUF3298 and DUF4163 domain-containing protein</fullName>
    </submittedName>
</protein>
<dbReference type="Gene3D" id="3.90.640.20">
    <property type="entry name" value="Heat-shock cognate protein, ATPase"/>
    <property type="match status" value="1"/>
</dbReference>
<keyword evidence="4" id="KW-1185">Reference proteome</keyword>
<evidence type="ECO:0000259" key="2">
    <source>
        <dbReference type="Pfam" id="PF13739"/>
    </source>
</evidence>
<evidence type="ECO:0000313" key="4">
    <source>
        <dbReference type="Proteomes" id="UP001416393"/>
    </source>
</evidence>
<feature type="domain" description="Deacetylase PdaC" evidence="2">
    <location>
        <begin position="40"/>
        <end position="140"/>
    </location>
</feature>
<reference evidence="3 4" key="1">
    <citation type="submission" date="2024-01" db="EMBL/GenBank/DDBJ databases">
        <title>Mariniflexile litorale sp. nov., isolated from the shallow sediments of the Sea of Japan.</title>
        <authorList>
            <person name="Romanenko L."/>
            <person name="Bystritskaya E."/>
            <person name="Isaeva M."/>
        </authorList>
    </citation>
    <scope>NUCLEOTIDE SEQUENCE [LARGE SCALE GENOMIC DNA]</scope>
    <source>
        <strain evidence="3 4">KCTC 32427</strain>
    </source>
</reference>
<dbReference type="InterPro" id="IPR021729">
    <property type="entry name" value="DUF3298"/>
</dbReference>
<sequence length="240" mass="26736">MHYRKTLLTICLACFIFSCNEDLKTTFSDTKITTLNNKLVEVNIPKAIGNNLVANQINAEISKLIMTVLQIGEQDSIASKTVEESISLFNDEYNAFNIDFPNVLHTWEAQIDGEVMSQSPEIISIAITSYVNTGGAHGNTNISFLNFDAGTGKRIQNSDLIKNKDAFRTIAESYFKDAIKEDDVLFEPDTFQLPANIGFNEEGVILLYNTYEIAPYSTGIIDFTIPIEKVSDYLAFNGSE</sequence>
<dbReference type="InterPro" id="IPR037126">
    <property type="entry name" value="PdaC/RsiV-like_sf"/>
</dbReference>
<comment type="caution">
    <text evidence="3">The sequence shown here is derived from an EMBL/GenBank/DDBJ whole genome shotgun (WGS) entry which is preliminary data.</text>
</comment>
<dbReference type="EMBL" id="JAZHYP010000003">
    <property type="protein sequence ID" value="MEN3323938.1"/>
    <property type="molecule type" value="Genomic_DNA"/>
</dbReference>
<accession>A0ABV0AAQ2</accession>
<dbReference type="Pfam" id="PF13739">
    <property type="entry name" value="PdaC"/>
    <property type="match status" value="1"/>
</dbReference>
<name>A0ABV0AAQ2_9FLAO</name>
<dbReference type="RefSeq" id="WP_346241728.1">
    <property type="nucleotide sequence ID" value="NZ_JAZHYP010000003.1"/>
</dbReference>
<evidence type="ECO:0000259" key="1">
    <source>
        <dbReference type="Pfam" id="PF11738"/>
    </source>
</evidence>